<gene>
    <name evidence="1" type="ORF">QBC46DRAFT_399388</name>
</gene>
<comment type="caution">
    <text evidence="1">The sequence shown here is derived from an EMBL/GenBank/DDBJ whole genome shotgun (WGS) entry which is preliminary data.</text>
</comment>
<sequence>MIGPSVWLSLSALAKCVRVSQVQRIGKEVSHNEAVSDVGWLWCICFRIDCGVPRPWELPANSNGRCCCCVSSSC</sequence>
<dbReference type="AlphaFoldDB" id="A0AAN6MWZ5"/>
<dbReference type="Proteomes" id="UP001303473">
    <property type="component" value="Unassembled WGS sequence"/>
</dbReference>
<evidence type="ECO:0000313" key="2">
    <source>
        <dbReference type="Proteomes" id="UP001303473"/>
    </source>
</evidence>
<proteinExistence type="predicted"/>
<protein>
    <submittedName>
        <fullName evidence="1">Uncharacterized protein</fullName>
    </submittedName>
</protein>
<dbReference type="EMBL" id="MU853974">
    <property type="protein sequence ID" value="KAK3934605.1"/>
    <property type="molecule type" value="Genomic_DNA"/>
</dbReference>
<accession>A0AAN6MWZ5</accession>
<keyword evidence="2" id="KW-1185">Reference proteome</keyword>
<evidence type="ECO:0000313" key="1">
    <source>
        <dbReference type="EMBL" id="KAK3934605.1"/>
    </source>
</evidence>
<reference evidence="2" key="1">
    <citation type="journal article" date="2023" name="Mol. Phylogenet. Evol.">
        <title>Genome-scale phylogeny and comparative genomics of the fungal order Sordariales.</title>
        <authorList>
            <person name="Hensen N."/>
            <person name="Bonometti L."/>
            <person name="Westerberg I."/>
            <person name="Brannstrom I.O."/>
            <person name="Guillou S."/>
            <person name="Cros-Aarteil S."/>
            <person name="Calhoun S."/>
            <person name="Haridas S."/>
            <person name="Kuo A."/>
            <person name="Mondo S."/>
            <person name="Pangilinan J."/>
            <person name="Riley R."/>
            <person name="LaButti K."/>
            <person name="Andreopoulos B."/>
            <person name="Lipzen A."/>
            <person name="Chen C."/>
            <person name="Yan M."/>
            <person name="Daum C."/>
            <person name="Ng V."/>
            <person name="Clum A."/>
            <person name="Steindorff A."/>
            <person name="Ohm R.A."/>
            <person name="Martin F."/>
            <person name="Silar P."/>
            <person name="Natvig D.O."/>
            <person name="Lalanne C."/>
            <person name="Gautier V."/>
            <person name="Ament-Velasquez S.L."/>
            <person name="Kruys A."/>
            <person name="Hutchinson M.I."/>
            <person name="Powell A.J."/>
            <person name="Barry K."/>
            <person name="Miller A.N."/>
            <person name="Grigoriev I.V."/>
            <person name="Debuchy R."/>
            <person name="Gladieux P."/>
            <person name="Hiltunen Thoren M."/>
            <person name="Johannesson H."/>
        </authorList>
    </citation>
    <scope>NUCLEOTIDE SEQUENCE [LARGE SCALE GENOMIC DNA]</scope>
    <source>
        <strain evidence="2">CBS 340.73</strain>
    </source>
</reference>
<name>A0AAN6MWZ5_9PEZI</name>
<organism evidence="1 2">
    <name type="scientific">Diplogelasinospora grovesii</name>
    <dbReference type="NCBI Taxonomy" id="303347"/>
    <lineage>
        <taxon>Eukaryota</taxon>
        <taxon>Fungi</taxon>
        <taxon>Dikarya</taxon>
        <taxon>Ascomycota</taxon>
        <taxon>Pezizomycotina</taxon>
        <taxon>Sordariomycetes</taxon>
        <taxon>Sordariomycetidae</taxon>
        <taxon>Sordariales</taxon>
        <taxon>Diplogelasinosporaceae</taxon>
        <taxon>Diplogelasinospora</taxon>
    </lineage>
</organism>